<keyword evidence="10" id="KW-1185">Reference proteome</keyword>
<dbReference type="PANTHER" id="PTHR35402:SF2">
    <property type="entry name" value="FLAGELLA ACCESSORY PROTEIN J"/>
    <property type="match status" value="1"/>
</dbReference>
<evidence type="ECO:0000256" key="4">
    <source>
        <dbReference type="ARBA" id="ARBA00022989"/>
    </source>
</evidence>
<feature type="transmembrane region" description="Helical" evidence="7">
    <location>
        <begin position="297"/>
        <end position="319"/>
    </location>
</feature>
<feature type="coiled-coil region" evidence="6">
    <location>
        <begin position="93"/>
        <end position="120"/>
    </location>
</feature>
<feature type="transmembrane region" description="Helical" evidence="7">
    <location>
        <begin position="497"/>
        <end position="514"/>
    </location>
</feature>
<reference evidence="9 10" key="1">
    <citation type="journal article" date="2013" name="Genome Announc.">
        <title>Draft Genome Sequence of a Highly Flagellated, Fast-Swimming Archaeon, Methanocaldococcus villosus Strain KIN24-T80 (DSM 22612).</title>
        <authorList>
            <person name="Thennarasu S."/>
            <person name="Polireddy D."/>
            <person name="Antony A."/>
            <person name="Yada M.R."/>
            <person name="Algarawi S."/>
            <person name="Sivakumar N."/>
        </authorList>
    </citation>
    <scope>NUCLEOTIDE SEQUENCE [LARGE SCALE GENOMIC DNA]</scope>
    <source>
        <strain evidence="9 10">KIN24-T80</strain>
    </source>
</reference>
<evidence type="ECO:0000313" key="10">
    <source>
        <dbReference type="Proteomes" id="UP000053695"/>
    </source>
</evidence>
<dbReference type="Pfam" id="PF00482">
    <property type="entry name" value="T2SSF"/>
    <property type="match status" value="1"/>
</dbReference>
<evidence type="ECO:0000259" key="8">
    <source>
        <dbReference type="Pfam" id="PF00482"/>
    </source>
</evidence>
<protein>
    <submittedName>
        <fullName evidence="9">Flagellar assembly protein J</fullName>
    </submittedName>
</protein>
<keyword evidence="9" id="KW-0966">Cell projection</keyword>
<keyword evidence="2" id="KW-1003">Cell membrane</keyword>
<dbReference type="RefSeq" id="WP_004592832.1">
    <property type="nucleotide sequence ID" value="NZ_APMM01000044.1"/>
</dbReference>
<keyword evidence="5 7" id="KW-0472">Membrane</keyword>
<feature type="transmembrane region" description="Helical" evidence="7">
    <location>
        <begin position="442"/>
        <end position="467"/>
    </location>
</feature>
<name>N6UTZ9_9EURY</name>
<feature type="transmembrane region" description="Helical" evidence="7">
    <location>
        <begin position="267"/>
        <end position="285"/>
    </location>
</feature>
<evidence type="ECO:0000256" key="3">
    <source>
        <dbReference type="ARBA" id="ARBA00022692"/>
    </source>
</evidence>
<comment type="caution">
    <text evidence="9">The sequence shown here is derived from an EMBL/GenBank/DDBJ whole genome shotgun (WGS) entry which is preliminary data.</text>
</comment>
<feature type="domain" description="Type II secretion system protein GspF" evidence="8">
    <location>
        <begin position="79"/>
        <end position="207"/>
    </location>
</feature>
<proteinExistence type="predicted"/>
<feature type="transmembrane region" description="Helical" evidence="7">
    <location>
        <begin position="15"/>
        <end position="38"/>
    </location>
</feature>
<dbReference type="GO" id="GO:0005886">
    <property type="term" value="C:plasma membrane"/>
    <property type="evidence" value="ECO:0007669"/>
    <property type="project" value="UniProtKB-SubCell"/>
</dbReference>
<keyword evidence="4 7" id="KW-1133">Transmembrane helix</keyword>
<feature type="transmembrane region" description="Helical" evidence="7">
    <location>
        <begin position="44"/>
        <end position="65"/>
    </location>
</feature>
<dbReference type="AlphaFoldDB" id="N6UTZ9"/>
<evidence type="ECO:0000256" key="2">
    <source>
        <dbReference type="ARBA" id="ARBA00022475"/>
    </source>
</evidence>
<dbReference type="InterPro" id="IPR018076">
    <property type="entry name" value="T2SS_GspF_dom"/>
</dbReference>
<evidence type="ECO:0000256" key="6">
    <source>
        <dbReference type="SAM" id="Coils"/>
    </source>
</evidence>
<keyword evidence="9" id="KW-0969">Cilium</keyword>
<evidence type="ECO:0000256" key="5">
    <source>
        <dbReference type="ARBA" id="ARBA00023136"/>
    </source>
</evidence>
<accession>N6UTZ9</accession>
<dbReference type="PATRIC" id="fig|1069083.5.peg.1134"/>
<feature type="transmembrane region" description="Helical" evidence="7">
    <location>
        <begin position="526"/>
        <end position="548"/>
    </location>
</feature>
<dbReference type="EMBL" id="APMM01000044">
    <property type="protein sequence ID" value="ENN95829.1"/>
    <property type="molecule type" value="Genomic_DNA"/>
</dbReference>
<feature type="transmembrane region" description="Helical" evidence="7">
    <location>
        <begin position="219"/>
        <end position="241"/>
    </location>
</feature>
<evidence type="ECO:0000256" key="7">
    <source>
        <dbReference type="SAM" id="Phobius"/>
    </source>
</evidence>
<dbReference type="OrthoDB" id="141855at2157"/>
<organism evidence="9 10">
    <name type="scientific">Methanocaldococcus villosus KIN24-T80</name>
    <dbReference type="NCBI Taxonomy" id="1069083"/>
    <lineage>
        <taxon>Archaea</taxon>
        <taxon>Methanobacteriati</taxon>
        <taxon>Methanobacteriota</taxon>
        <taxon>Methanomada group</taxon>
        <taxon>Methanococci</taxon>
        <taxon>Methanococcales</taxon>
        <taxon>Methanocaldococcaceae</taxon>
        <taxon>Methanocaldococcus</taxon>
    </lineage>
</organism>
<keyword evidence="9" id="KW-0282">Flagellum</keyword>
<gene>
    <name evidence="9" type="ORF">J422_05818</name>
</gene>
<feature type="transmembrane region" description="Helical" evidence="7">
    <location>
        <begin position="193"/>
        <end position="213"/>
    </location>
</feature>
<evidence type="ECO:0000313" key="9">
    <source>
        <dbReference type="EMBL" id="ENN95829.1"/>
    </source>
</evidence>
<dbReference type="PANTHER" id="PTHR35402">
    <property type="entry name" value="INTEGRAL MEMBRANE PROTEIN-RELATED"/>
    <property type="match status" value="1"/>
</dbReference>
<sequence>MINLLLRIGMNPRDYLFKILLPAFIVSVILFIIGFLLFKGIVFYIFSLLPSIILLSALIYPYIILDTKKNKINERLHIFISKFGTLSITDLDRKELLKILSQEKEELDELAEESRKLYVLVSKWGRSLAEACRFLSQRTPSPEFADFLDRLAYAVDSGEELKEFLIKEQDIVMDDYAAFYKRTLYSLDLYKELYVSAMTSIAFFIAFSVLVPFLMPFDFVFMSTVGLFMLIATQMGVIVLIKGKVPFDRLWHTGKEPNETDLKLRRYLIISIILTILTLIFLIITKFILRMTPFYDIPYMILVAIGLTPLAIIGVKTYLEEERVKRKEYVYPDFLRSLGDSLSARGGGLKECLKYLSHHDFGPLTRDIKRLYKRVALSIDTTKSWRFFGIESCSYLIQLFSDMFSRCLYFGGDPKLAANIISKNFRKIIQLRKSKYQNVQQFVGVIYGLGAGLALALFASLGVAYMITNLYSSLNIPETVIQIIHVAPLTNAKLVEYILYGSLIIYAIMSSILIKILDGGHKYSAFLHFVIIVWICSLVAYGTKLLVLKVLGMSMPIY</sequence>
<dbReference type="STRING" id="1069083.GCA_000371805_01242"/>
<evidence type="ECO:0000256" key="1">
    <source>
        <dbReference type="ARBA" id="ARBA00004651"/>
    </source>
</evidence>
<dbReference type="InterPro" id="IPR056569">
    <property type="entry name" value="ArlJ-like"/>
</dbReference>
<dbReference type="Proteomes" id="UP000053695">
    <property type="component" value="Unassembled WGS sequence"/>
</dbReference>
<comment type="subcellular location">
    <subcellularLocation>
        <location evidence="1">Cell membrane</location>
        <topology evidence="1">Multi-pass membrane protein</topology>
    </subcellularLocation>
</comment>
<keyword evidence="3 7" id="KW-0812">Transmembrane</keyword>
<dbReference type="NCBIfam" id="NF004704">
    <property type="entry name" value="PRK06041.1-2"/>
    <property type="match status" value="1"/>
</dbReference>
<keyword evidence="6" id="KW-0175">Coiled coil</keyword>